<evidence type="ECO:0000256" key="2">
    <source>
        <dbReference type="ARBA" id="ARBA00022448"/>
    </source>
</evidence>
<dbReference type="Gene3D" id="2.170.130.10">
    <property type="entry name" value="TonB-dependent receptor, plug domain"/>
    <property type="match status" value="1"/>
</dbReference>
<protein>
    <submittedName>
        <fullName evidence="12">TonB-dependent receptor</fullName>
    </submittedName>
</protein>
<evidence type="ECO:0000256" key="7">
    <source>
        <dbReference type="ARBA" id="ARBA00023237"/>
    </source>
</evidence>
<keyword evidence="2 8" id="KW-0813">Transport</keyword>
<evidence type="ECO:0000256" key="3">
    <source>
        <dbReference type="ARBA" id="ARBA00022452"/>
    </source>
</evidence>
<evidence type="ECO:0000259" key="10">
    <source>
        <dbReference type="Pfam" id="PF00593"/>
    </source>
</evidence>
<dbReference type="InterPro" id="IPR000531">
    <property type="entry name" value="Beta-barrel_TonB"/>
</dbReference>
<evidence type="ECO:0000256" key="4">
    <source>
        <dbReference type="ARBA" id="ARBA00022692"/>
    </source>
</evidence>
<dbReference type="Proteomes" id="UP000886191">
    <property type="component" value="Unassembled WGS sequence"/>
</dbReference>
<comment type="caution">
    <text evidence="12">The sequence shown here is derived from an EMBL/GenBank/DDBJ whole genome shotgun (WGS) entry which is preliminary data.</text>
</comment>
<dbReference type="SUPFAM" id="SSF56935">
    <property type="entry name" value="Porins"/>
    <property type="match status" value="1"/>
</dbReference>
<proteinExistence type="inferred from homology"/>
<dbReference type="InterPro" id="IPR008969">
    <property type="entry name" value="CarboxyPept-like_regulatory"/>
</dbReference>
<keyword evidence="6 8" id="KW-0472">Membrane</keyword>
<dbReference type="Gene3D" id="2.60.40.1120">
    <property type="entry name" value="Carboxypeptidase-like, regulatory domain"/>
    <property type="match status" value="1"/>
</dbReference>
<dbReference type="InterPro" id="IPR037066">
    <property type="entry name" value="Plug_dom_sf"/>
</dbReference>
<evidence type="ECO:0000256" key="9">
    <source>
        <dbReference type="RuleBase" id="RU003357"/>
    </source>
</evidence>
<keyword evidence="12" id="KW-0675">Receptor</keyword>
<reference evidence="12" key="1">
    <citation type="journal article" date="2020" name="mSystems">
        <title>Genome- and Community-Level Interaction Insights into Carbon Utilization and Element Cycling Functions of Hydrothermarchaeota in Hydrothermal Sediment.</title>
        <authorList>
            <person name="Zhou Z."/>
            <person name="Liu Y."/>
            <person name="Xu W."/>
            <person name="Pan J."/>
            <person name="Luo Z.H."/>
            <person name="Li M."/>
        </authorList>
    </citation>
    <scope>NUCLEOTIDE SEQUENCE [LARGE SCALE GENOMIC DNA]</scope>
    <source>
        <strain evidence="12">HyVt-345</strain>
    </source>
</reference>
<dbReference type="FunFam" id="2.170.130.10:FF:000008">
    <property type="entry name" value="SusC/RagA family TonB-linked outer membrane protein"/>
    <property type="match status" value="1"/>
</dbReference>
<dbReference type="SUPFAM" id="SSF49464">
    <property type="entry name" value="Carboxypeptidase regulatory domain-like"/>
    <property type="match status" value="1"/>
</dbReference>
<dbReference type="Pfam" id="PF13715">
    <property type="entry name" value="CarbopepD_reg_2"/>
    <property type="match status" value="1"/>
</dbReference>
<evidence type="ECO:0000256" key="6">
    <source>
        <dbReference type="ARBA" id="ARBA00023136"/>
    </source>
</evidence>
<dbReference type="GO" id="GO:0009279">
    <property type="term" value="C:cell outer membrane"/>
    <property type="evidence" value="ECO:0007669"/>
    <property type="project" value="UniProtKB-SubCell"/>
</dbReference>
<evidence type="ECO:0000259" key="11">
    <source>
        <dbReference type="Pfam" id="PF07715"/>
    </source>
</evidence>
<accession>A0A831VRP9</accession>
<dbReference type="Pfam" id="PF07715">
    <property type="entry name" value="Plug"/>
    <property type="match status" value="1"/>
</dbReference>
<gene>
    <name evidence="12" type="ORF">ENH87_09410</name>
</gene>
<keyword evidence="3 8" id="KW-1134">Transmembrane beta strand</keyword>
<comment type="subcellular location">
    <subcellularLocation>
        <location evidence="1 8">Cell outer membrane</location>
        <topology evidence="1 8">Multi-pass membrane protein</topology>
    </subcellularLocation>
</comment>
<feature type="domain" description="TonB-dependent receptor-like beta-barrel" evidence="10">
    <location>
        <begin position="441"/>
        <end position="859"/>
    </location>
</feature>
<dbReference type="Gene3D" id="2.40.170.20">
    <property type="entry name" value="TonB-dependent receptor, beta-barrel domain"/>
    <property type="match status" value="1"/>
</dbReference>
<evidence type="ECO:0000256" key="1">
    <source>
        <dbReference type="ARBA" id="ARBA00004571"/>
    </source>
</evidence>
<dbReference type="NCBIfam" id="TIGR04057">
    <property type="entry name" value="SusC_RagA_signa"/>
    <property type="match status" value="1"/>
</dbReference>
<dbReference type="PROSITE" id="PS52016">
    <property type="entry name" value="TONB_DEPENDENT_REC_3"/>
    <property type="match status" value="1"/>
</dbReference>
<organism evidence="12">
    <name type="scientific">Pricia antarctica</name>
    <dbReference type="NCBI Taxonomy" id="641691"/>
    <lineage>
        <taxon>Bacteria</taxon>
        <taxon>Pseudomonadati</taxon>
        <taxon>Bacteroidota</taxon>
        <taxon>Flavobacteriia</taxon>
        <taxon>Flavobacteriales</taxon>
        <taxon>Flavobacteriaceae</taxon>
        <taxon>Pricia</taxon>
    </lineage>
</organism>
<comment type="similarity">
    <text evidence="8 9">Belongs to the TonB-dependent receptor family.</text>
</comment>
<keyword evidence="4 8" id="KW-0812">Transmembrane</keyword>
<evidence type="ECO:0000313" key="12">
    <source>
        <dbReference type="EMBL" id="HEA21122.1"/>
    </source>
</evidence>
<sequence>MEIKRANLGFQNRKRFFMIIMRAFFFLFCTTVFALTPANVISQSSKIKIDEDRTLSVDQVFDLIMDQTDYKFFYEEGIFDNYPKVKIEKGTIKTKRLLSKSLSQGNVTITITDKNAILIQKNLSDNIKNWQEHKISGIVTDSNGTPLSGANIIEKGTSNGVTADFDGNFSIETSDENATLVVSYIGFATKEVAINGQTTIQVTLIEDAAGLDEVVVIGYGKVKKSDLTGSVAQIGSEEVTAFPATNIMQAMQGRAAGVQVNQSTGAPGAGVSVRIRGSNSVQGNNEPLYVIDGFPYSGSPTNLNNSDIESIEVLKDASATAIYGSRGANGVVMITTKQGRSGVTKVDYESSYTVQKLRSKLDLLNGREYALLANIQAENDDIDPYFSQEEINSFGEGFDWQDFVFREAPITSHALSVNGGNEKTRFSLGGSVFGQQGIVSGSDYNRYSFRINLEHELSNKVRINWSNSLSYLNTKRQDSGGGARGTSLIGAAISAAPISSPFNDDGSYRVLANEYPFVAPDIVNPINFLNEQSTEIKANIVLSNVAVVYNPIADLTVRISGGIENRDERNDTYVGLGFFNSNGRAQVSTNQSRSLLSENTINYEKIFNDKHRISALAGFTYQDFINTSLAASGTGFLDDVFETDQLEAAAVPGIPNTGYSKSVLMSYLGRINYAFDDKYLFTLSMRSDGSSRYTKGNKWGNFPSAAFAWNTHKEEFIENLHIFSDLKIRASWGMTGSQAIAPYTTLNLLSSGVTVFDDGVFNTFAPGTRLPADLKWETTEQVDVGLDLGFFNNRLSLTADYYRKNTTDLLNTVNLPSSTGFTTTIRNVGEVQNNGFEIGLNTNLFTGEFKWNLSGNISANRNKVIKLNDGQDILTSFVSVLVVQDNVSILREGRPIGQFWGFLEDGLDENGQIVIQDLDGDGTISGEDKTFIGDPNPDFIYGINSDMSYKNFGLSLFIQGSQGNDIFNASAIPVTIDYGQGVNTLREVFLDNWSPSNLDAKYPLISRATSAYASDRWVEDGSYVRLKNIELAYSIPLDISIITKAQVYISGQNLITLTDYSWWDPEVNSQGGNSPGIDFLSYPIAKSFTMGLRMAF</sequence>
<dbReference type="NCBIfam" id="TIGR04056">
    <property type="entry name" value="OMP_RagA_SusC"/>
    <property type="match status" value="1"/>
</dbReference>
<dbReference type="InterPro" id="IPR012910">
    <property type="entry name" value="Plug_dom"/>
</dbReference>
<feature type="domain" description="TonB-dependent receptor plug" evidence="11">
    <location>
        <begin position="224"/>
        <end position="331"/>
    </location>
</feature>
<dbReference type="InterPro" id="IPR039426">
    <property type="entry name" value="TonB-dep_rcpt-like"/>
</dbReference>
<dbReference type="InterPro" id="IPR023996">
    <property type="entry name" value="TonB-dep_OMP_SusC/RagA"/>
</dbReference>
<dbReference type="AlphaFoldDB" id="A0A831VRP9"/>
<evidence type="ECO:0000256" key="5">
    <source>
        <dbReference type="ARBA" id="ARBA00023077"/>
    </source>
</evidence>
<dbReference type="InterPro" id="IPR023997">
    <property type="entry name" value="TonB-dep_OMP_SusC/RagA_CS"/>
</dbReference>
<name>A0A831VRP9_9FLAO</name>
<keyword evidence="7 8" id="KW-0998">Cell outer membrane</keyword>
<dbReference type="Pfam" id="PF00593">
    <property type="entry name" value="TonB_dep_Rec_b-barrel"/>
    <property type="match status" value="1"/>
</dbReference>
<evidence type="ECO:0000256" key="8">
    <source>
        <dbReference type="PROSITE-ProRule" id="PRU01360"/>
    </source>
</evidence>
<dbReference type="InterPro" id="IPR036942">
    <property type="entry name" value="Beta-barrel_TonB_sf"/>
</dbReference>
<keyword evidence="5 9" id="KW-0798">TonB box</keyword>
<dbReference type="EMBL" id="DRGL01000031">
    <property type="protein sequence ID" value="HEA21122.1"/>
    <property type="molecule type" value="Genomic_DNA"/>
</dbReference>